<dbReference type="GO" id="GO:0016787">
    <property type="term" value="F:hydrolase activity"/>
    <property type="evidence" value="ECO:0007669"/>
    <property type="project" value="UniProtKB-KW"/>
</dbReference>
<keyword evidence="2" id="KW-0732">Signal</keyword>
<dbReference type="InterPro" id="IPR005887">
    <property type="entry name" value="GH92_a_mannosidase_put"/>
</dbReference>
<evidence type="ECO:0000256" key="2">
    <source>
        <dbReference type="SAM" id="SignalP"/>
    </source>
</evidence>
<evidence type="ECO:0000259" key="3">
    <source>
        <dbReference type="Pfam" id="PF07971"/>
    </source>
</evidence>
<evidence type="ECO:0000259" key="4">
    <source>
        <dbReference type="Pfam" id="PF17678"/>
    </source>
</evidence>
<sequence>MLRSALLAAALVGSLLSPAAAVPASTDPLAAVNTFIGTQDAGNTFPGASAPFGMTQVSPIGTNYAGYEYTDTALKGFGHFFLSGAGCWEQGGLVGTLPVTGDIGPGAAKFDTTQPSSFDHDNYQSPYTHDGEVGKPGDYQVKLTGYGGIDVATTASTQVGLERYTFDSAAPAHVLINTGQANVKEPVRSSTIRIVNNHTVEGTVTAQAFCGGGDYTTYFTTTFDRPFTSYGTWSPTGGTAGSTESSGGSGLRGAWLSFDTNENRSVTARTSISYVDPAGARANLRTSGYQSFDQIRTATAKAWRNELRSIDISAPNPADATVFYTALYHVLLQPLTGTDIDGRYRGLDKQIHRAIGWTYYQYFSLWDTYRGQNQLLALLRPDRARDIARTILAIHDQGGWLPRWVYADYETNTMTGDPVTPYLVDLWRFGALHGMESKAFAALKQNATETPPASLAFSGRSGNASYLSRGFVQYDEKFPHKGQDVDPQHGASATFEYSLADCSLSIMAAGLGKTADAATLAQRGQNYQKLWDSGTTDRGFTGFPRPRTADGTFYTPATGPYDPTSQSGFHEGTAWQYQWMDQQDVPGLLALMGGKENAAARLDTFFDYPDLVTDPSGTAHTKWVVGPYSYYNQFRYNPNNEPDLHTPWMYDLVGQPWKTSAAVRAAQTLFVNAPNGVTGNDDLGEMSAWYVLSALGMYPATPGTGQFLVNAPRFPYAAVHLRNGHTVTISAPGTDPTQLQYISAAKVNGHSYPKTYLSLAGMPSLSVSYQVTSDATQATWATSPSATPLSPCTSQ</sequence>
<organism evidence="5 6">
    <name type="scientific">Fodinicola feengrottensis</name>
    <dbReference type="NCBI Taxonomy" id="435914"/>
    <lineage>
        <taxon>Bacteria</taxon>
        <taxon>Bacillati</taxon>
        <taxon>Actinomycetota</taxon>
        <taxon>Actinomycetes</taxon>
        <taxon>Mycobacteriales</taxon>
        <taxon>Fodinicola</taxon>
    </lineage>
</organism>
<dbReference type="InterPro" id="IPR008928">
    <property type="entry name" value="6-hairpin_glycosidase_sf"/>
</dbReference>
<dbReference type="SUPFAM" id="SSF48208">
    <property type="entry name" value="Six-hairpin glycosidases"/>
    <property type="match status" value="1"/>
</dbReference>
<dbReference type="InterPro" id="IPR012939">
    <property type="entry name" value="Glyco_hydro_92"/>
</dbReference>
<feature type="compositionally biased region" description="Polar residues" evidence="1">
    <location>
        <begin position="111"/>
        <end position="127"/>
    </location>
</feature>
<dbReference type="InterPro" id="IPR014718">
    <property type="entry name" value="GH-type_carb-bd"/>
</dbReference>
<dbReference type="Proteomes" id="UP001500618">
    <property type="component" value="Unassembled WGS sequence"/>
</dbReference>
<feature type="region of interest" description="Disordered" evidence="1">
    <location>
        <begin position="111"/>
        <end position="131"/>
    </location>
</feature>
<reference evidence="5 6" key="1">
    <citation type="journal article" date="2019" name="Int. J. Syst. Evol. Microbiol.">
        <title>The Global Catalogue of Microorganisms (GCM) 10K type strain sequencing project: providing services to taxonomists for standard genome sequencing and annotation.</title>
        <authorList>
            <consortium name="The Broad Institute Genomics Platform"/>
            <consortium name="The Broad Institute Genome Sequencing Center for Infectious Disease"/>
            <person name="Wu L."/>
            <person name="Ma J."/>
        </authorList>
    </citation>
    <scope>NUCLEOTIDE SEQUENCE [LARGE SCALE GENOMIC DNA]</scope>
    <source>
        <strain evidence="5 6">JCM 14718</strain>
    </source>
</reference>
<accession>A0ABN2H576</accession>
<dbReference type="Gene3D" id="1.20.1610.10">
    <property type="entry name" value="alpha-1,2-mannosidases domains"/>
    <property type="match status" value="1"/>
</dbReference>
<evidence type="ECO:0000313" key="6">
    <source>
        <dbReference type="Proteomes" id="UP001500618"/>
    </source>
</evidence>
<dbReference type="PANTHER" id="PTHR12143:SF39">
    <property type="entry name" value="SECRETED PROTEIN"/>
    <property type="match status" value="1"/>
</dbReference>
<feature type="domain" description="Glycosyl hydrolase family 92" evidence="3">
    <location>
        <begin position="280"/>
        <end position="759"/>
    </location>
</feature>
<comment type="caution">
    <text evidence="5">The sequence shown here is derived from an EMBL/GenBank/DDBJ whole genome shotgun (WGS) entry which is preliminary data.</text>
</comment>
<feature type="domain" description="Glycosyl hydrolase family 92 N-terminal" evidence="4">
    <location>
        <begin position="32"/>
        <end position="273"/>
    </location>
</feature>
<dbReference type="PANTHER" id="PTHR12143">
    <property type="entry name" value="PEPTIDE N-GLYCANASE PNGASE -RELATED"/>
    <property type="match status" value="1"/>
</dbReference>
<dbReference type="Pfam" id="PF07971">
    <property type="entry name" value="Glyco_hydro_92"/>
    <property type="match status" value="1"/>
</dbReference>
<dbReference type="Gene3D" id="2.70.98.10">
    <property type="match status" value="1"/>
</dbReference>
<dbReference type="Pfam" id="PF17678">
    <property type="entry name" value="Glyco_hydro_92N"/>
    <property type="match status" value="1"/>
</dbReference>
<dbReference type="EMBL" id="BAAANY010000010">
    <property type="protein sequence ID" value="GAA1682184.1"/>
    <property type="molecule type" value="Genomic_DNA"/>
</dbReference>
<keyword evidence="5" id="KW-0378">Hydrolase</keyword>
<dbReference type="RefSeq" id="WP_344311256.1">
    <property type="nucleotide sequence ID" value="NZ_BAAANY010000010.1"/>
</dbReference>
<dbReference type="Gene3D" id="1.20.1050.60">
    <property type="entry name" value="alpha-1,2-mannosidase"/>
    <property type="match status" value="1"/>
</dbReference>
<evidence type="ECO:0000256" key="1">
    <source>
        <dbReference type="SAM" id="MobiDB-lite"/>
    </source>
</evidence>
<proteinExistence type="predicted"/>
<dbReference type="NCBIfam" id="TIGR01180">
    <property type="entry name" value="aman2_put"/>
    <property type="match status" value="1"/>
</dbReference>
<feature type="signal peptide" evidence="2">
    <location>
        <begin position="1"/>
        <end position="19"/>
    </location>
</feature>
<dbReference type="Gene3D" id="3.30.2080.10">
    <property type="entry name" value="GH92 mannosidase domain"/>
    <property type="match status" value="1"/>
</dbReference>
<protein>
    <submittedName>
        <fullName evidence="5">GH92 family glycosyl hydrolase</fullName>
    </submittedName>
</protein>
<feature type="chain" id="PRO_5046255329" evidence="2">
    <location>
        <begin position="20"/>
        <end position="795"/>
    </location>
</feature>
<name>A0ABN2H576_9ACTN</name>
<dbReference type="InterPro" id="IPR041371">
    <property type="entry name" value="GH92_N"/>
</dbReference>
<gene>
    <name evidence="5" type="ORF">GCM10009765_34210</name>
</gene>
<dbReference type="InterPro" id="IPR050883">
    <property type="entry name" value="PNGase"/>
</dbReference>
<keyword evidence="6" id="KW-1185">Reference proteome</keyword>
<evidence type="ECO:0000313" key="5">
    <source>
        <dbReference type="EMBL" id="GAA1682184.1"/>
    </source>
</evidence>